<evidence type="ECO:0000259" key="5">
    <source>
        <dbReference type="PROSITE" id="PS50865"/>
    </source>
</evidence>
<dbReference type="AlphaFoldDB" id="A0A0C2J248"/>
<dbReference type="SUPFAM" id="SSF144232">
    <property type="entry name" value="HIT/MYND zinc finger-like"/>
    <property type="match status" value="1"/>
</dbReference>
<dbReference type="PROSITE" id="PS01360">
    <property type="entry name" value="ZF_MYND_1"/>
    <property type="match status" value="1"/>
</dbReference>
<dbReference type="PANTHER" id="PTHR10237">
    <property type="entry name" value="DEFORMED EPIDERMAL AUTOREGULATORY FACTOR 1 HOMOLOG SUPPRESSIN"/>
    <property type="match status" value="1"/>
</dbReference>
<evidence type="ECO:0000256" key="1">
    <source>
        <dbReference type="ARBA" id="ARBA00022723"/>
    </source>
</evidence>
<proteinExistence type="predicted"/>
<evidence type="ECO:0000313" key="6">
    <source>
        <dbReference type="EMBL" id="KII63152.1"/>
    </source>
</evidence>
<sequence length="168" mass="19179">MSNDDPGFHQISEIVSALITGSQQLKNMVAQLRSELETMRESEINQARYQAEMEKHDVCLANNRLCFLSVPKYVDQDVLFQQILTHLQIDPNINKSCSNCGREACLECMACRRAWYCTSFCQQRDWNIHQHHCNIIPGSESILASSQIQVVQDGHTQEPSEVDNLHSN</sequence>
<dbReference type="Gene3D" id="6.10.140.2220">
    <property type="match status" value="1"/>
</dbReference>
<dbReference type="OrthoDB" id="437457at2759"/>
<gene>
    <name evidence="6" type="ORF">RF11_11637</name>
</gene>
<comment type="caution">
    <text evidence="6">The sequence shown here is derived from an EMBL/GenBank/DDBJ whole genome shotgun (WGS) entry which is preliminary data.</text>
</comment>
<name>A0A0C2J248_THEKT</name>
<organism evidence="6 7">
    <name type="scientific">Thelohanellus kitauei</name>
    <name type="common">Myxosporean</name>
    <dbReference type="NCBI Taxonomy" id="669202"/>
    <lineage>
        <taxon>Eukaryota</taxon>
        <taxon>Metazoa</taxon>
        <taxon>Cnidaria</taxon>
        <taxon>Myxozoa</taxon>
        <taxon>Myxosporea</taxon>
        <taxon>Bivalvulida</taxon>
        <taxon>Platysporina</taxon>
        <taxon>Myxobolidae</taxon>
        <taxon>Thelohanellus</taxon>
    </lineage>
</organism>
<evidence type="ECO:0000313" key="7">
    <source>
        <dbReference type="Proteomes" id="UP000031668"/>
    </source>
</evidence>
<feature type="domain" description="MYND-type" evidence="5">
    <location>
        <begin position="97"/>
        <end position="133"/>
    </location>
</feature>
<dbReference type="GO" id="GO:0005634">
    <property type="term" value="C:nucleus"/>
    <property type="evidence" value="ECO:0007669"/>
    <property type="project" value="TreeGrafter"/>
</dbReference>
<keyword evidence="3" id="KW-0862">Zinc</keyword>
<dbReference type="GO" id="GO:0008270">
    <property type="term" value="F:zinc ion binding"/>
    <property type="evidence" value="ECO:0007669"/>
    <property type="project" value="UniProtKB-KW"/>
</dbReference>
<dbReference type="GO" id="GO:0000981">
    <property type="term" value="F:DNA-binding transcription factor activity, RNA polymerase II-specific"/>
    <property type="evidence" value="ECO:0007669"/>
    <property type="project" value="TreeGrafter"/>
</dbReference>
<dbReference type="EMBL" id="JWZT01004769">
    <property type="protein sequence ID" value="KII63152.1"/>
    <property type="molecule type" value="Genomic_DNA"/>
</dbReference>
<dbReference type="InterPro" id="IPR002893">
    <property type="entry name" value="Znf_MYND"/>
</dbReference>
<dbReference type="OMA" id="EINQARY"/>
<keyword evidence="1" id="KW-0479">Metal-binding</keyword>
<keyword evidence="2 4" id="KW-0863">Zinc-finger</keyword>
<evidence type="ECO:0000256" key="4">
    <source>
        <dbReference type="PROSITE-ProRule" id="PRU00134"/>
    </source>
</evidence>
<keyword evidence="7" id="KW-1185">Reference proteome</keyword>
<evidence type="ECO:0000256" key="3">
    <source>
        <dbReference type="ARBA" id="ARBA00022833"/>
    </source>
</evidence>
<accession>A0A0C2J248</accession>
<dbReference type="InterPro" id="IPR013289">
    <property type="entry name" value="CBFA2T1/2/3"/>
</dbReference>
<dbReference type="Pfam" id="PF01753">
    <property type="entry name" value="zf-MYND"/>
    <property type="match status" value="1"/>
</dbReference>
<dbReference type="PANTHER" id="PTHR10237:SF15">
    <property type="entry name" value="LD37257P"/>
    <property type="match status" value="1"/>
</dbReference>
<protein>
    <submittedName>
        <fullName evidence="6">Deformed epidermal autoregulatory factor 1</fullName>
    </submittedName>
</protein>
<dbReference type="Proteomes" id="UP000031668">
    <property type="component" value="Unassembled WGS sequence"/>
</dbReference>
<reference evidence="6 7" key="1">
    <citation type="journal article" date="2014" name="Genome Biol. Evol.">
        <title>The genome of the myxosporean Thelohanellus kitauei shows adaptations to nutrient acquisition within its fish host.</title>
        <authorList>
            <person name="Yang Y."/>
            <person name="Xiong J."/>
            <person name="Zhou Z."/>
            <person name="Huo F."/>
            <person name="Miao W."/>
            <person name="Ran C."/>
            <person name="Liu Y."/>
            <person name="Zhang J."/>
            <person name="Feng J."/>
            <person name="Wang M."/>
            <person name="Wang M."/>
            <person name="Wang L."/>
            <person name="Yao B."/>
        </authorList>
    </citation>
    <scope>NUCLEOTIDE SEQUENCE [LARGE SCALE GENOMIC DNA]</scope>
    <source>
        <strain evidence="6">Wuqing</strain>
    </source>
</reference>
<dbReference type="GO" id="GO:0003714">
    <property type="term" value="F:transcription corepressor activity"/>
    <property type="evidence" value="ECO:0007669"/>
    <property type="project" value="InterPro"/>
</dbReference>
<dbReference type="PRINTS" id="PR01875">
    <property type="entry name" value="ETOFAMILY"/>
</dbReference>
<dbReference type="InterPro" id="IPR024119">
    <property type="entry name" value="TF_DEAF-1"/>
</dbReference>
<evidence type="ECO:0000256" key="2">
    <source>
        <dbReference type="ARBA" id="ARBA00022771"/>
    </source>
</evidence>
<dbReference type="PROSITE" id="PS50865">
    <property type="entry name" value="ZF_MYND_2"/>
    <property type="match status" value="1"/>
</dbReference>